<dbReference type="Pfam" id="PF03992">
    <property type="entry name" value="ABM"/>
    <property type="match status" value="1"/>
</dbReference>
<dbReference type="InterPro" id="IPR007138">
    <property type="entry name" value="ABM_dom"/>
</dbReference>
<gene>
    <name evidence="2" type="ORF">JL106_19030</name>
</gene>
<dbReference type="GO" id="GO:0004497">
    <property type="term" value="F:monooxygenase activity"/>
    <property type="evidence" value="ECO:0007669"/>
    <property type="project" value="UniProtKB-KW"/>
</dbReference>
<dbReference type="SUPFAM" id="SSF54909">
    <property type="entry name" value="Dimeric alpha+beta barrel"/>
    <property type="match status" value="1"/>
</dbReference>
<dbReference type="Gene3D" id="3.30.70.100">
    <property type="match status" value="1"/>
</dbReference>
<organism evidence="2 3">
    <name type="scientific">Nakamurella leprariae</name>
    <dbReference type="NCBI Taxonomy" id="2803911"/>
    <lineage>
        <taxon>Bacteria</taxon>
        <taxon>Bacillati</taxon>
        <taxon>Actinomycetota</taxon>
        <taxon>Actinomycetes</taxon>
        <taxon>Nakamurellales</taxon>
        <taxon>Nakamurellaceae</taxon>
        <taxon>Nakamurella</taxon>
    </lineage>
</organism>
<sequence length="95" mass="10666">MTVTSLLEFRLAPETRDEGLEHLRTVLKDTRAFQGCTDLEVLIDDTDPAHVLIIERWESMDDDLAYRAWRATPEGASDLGKYLAGAPTLVKYVTA</sequence>
<dbReference type="RefSeq" id="WP_205262350.1">
    <property type="nucleotide sequence ID" value="NZ_JAERWK010000026.1"/>
</dbReference>
<proteinExistence type="predicted"/>
<dbReference type="PROSITE" id="PS51725">
    <property type="entry name" value="ABM"/>
    <property type="match status" value="1"/>
</dbReference>
<dbReference type="AlphaFoldDB" id="A0A938YH36"/>
<evidence type="ECO:0000259" key="1">
    <source>
        <dbReference type="PROSITE" id="PS51725"/>
    </source>
</evidence>
<evidence type="ECO:0000313" key="3">
    <source>
        <dbReference type="Proteomes" id="UP000663792"/>
    </source>
</evidence>
<name>A0A938YH36_9ACTN</name>
<feature type="domain" description="ABM" evidence="1">
    <location>
        <begin position="3"/>
        <end position="93"/>
    </location>
</feature>
<evidence type="ECO:0000313" key="2">
    <source>
        <dbReference type="EMBL" id="MBM9469386.1"/>
    </source>
</evidence>
<protein>
    <submittedName>
        <fullName evidence="2">Antibiotic biosynthesis monooxygenase</fullName>
    </submittedName>
</protein>
<dbReference type="EMBL" id="JAERWK010000026">
    <property type="protein sequence ID" value="MBM9469386.1"/>
    <property type="molecule type" value="Genomic_DNA"/>
</dbReference>
<reference evidence="2" key="1">
    <citation type="submission" date="2021-01" db="EMBL/GenBank/DDBJ databases">
        <title>YIM 132084 draft genome.</title>
        <authorList>
            <person name="An D."/>
        </authorList>
    </citation>
    <scope>NUCLEOTIDE SEQUENCE</scope>
    <source>
        <strain evidence="2">YIM 132084</strain>
    </source>
</reference>
<dbReference type="InterPro" id="IPR011008">
    <property type="entry name" value="Dimeric_a/b-barrel"/>
</dbReference>
<dbReference type="Proteomes" id="UP000663792">
    <property type="component" value="Unassembled WGS sequence"/>
</dbReference>
<comment type="caution">
    <text evidence="2">The sequence shown here is derived from an EMBL/GenBank/DDBJ whole genome shotgun (WGS) entry which is preliminary data.</text>
</comment>
<accession>A0A938YH36</accession>
<keyword evidence="3" id="KW-1185">Reference proteome</keyword>
<keyword evidence="2" id="KW-0503">Monooxygenase</keyword>
<keyword evidence="2" id="KW-0560">Oxidoreductase</keyword>